<dbReference type="PATRIC" id="fig|1306954.6.peg.2286"/>
<reference evidence="2" key="1">
    <citation type="submission" date="2015-12" db="EMBL/GenBank/DDBJ databases">
        <authorList>
            <person name="Lima A."/>
            <person name="Farahani Zayas N."/>
            <person name="Castro Da Silva M.A."/>
            <person name="Cabral A."/>
            <person name="Pessatti M.L."/>
        </authorList>
    </citation>
    <scope>NUCLEOTIDE SEQUENCE [LARGE SCALE GENOMIC DNA]</scope>
    <source>
        <strain evidence="2">LAMA 842</strain>
    </source>
</reference>
<comment type="caution">
    <text evidence="1">The sequence shown here is derived from an EMBL/GenBank/DDBJ whole genome shotgun (WGS) entry which is preliminary data.</text>
</comment>
<dbReference type="InterPro" id="IPR014969">
    <property type="entry name" value="DNA_S_DndE"/>
</dbReference>
<evidence type="ECO:0000313" key="1">
    <source>
        <dbReference type="EMBL" id="KXO06796.1"/>
    </source>
</evidence>
<evidence type="ECO:0000313" key="2">
    <source>
        <dbReference type="Proteomes" id="UP000070282"/>
    </source>
</evidence>
<evidence type="ECO:0008006" key="3">
    <source>
        <dbReference type="Google" id="ProtNLM"/>
    </source>
</evidence>
<keyword evidence="2" id="KW-1185">Reference proteome</keyword>
<proteinExistence type="predicted"/>
<name>A0A137S2X9_9GAMM</name>
<dbReference type="RefSeq" id="WP_061333479.1">
    <property type="nucleotide sequence ID" value="NZ_LOCO01000029.1"/>
</dbReference>
<dbReference type="Proteomes" id="UP000070282">
    <property type="component" value="Unassembled WGS sequence"/>
</dbReference>
<organism evidence="1 2">
    <name type="scientific">Marinobacter excellens LAMA 842</name>
    <dbReference type="NCBI Taxonomy" id="1306954"/>
    <lineage>
        <taxon>Bacteria</taxon>
        <taxon>Pseudomonadati</taxon>
        <taxon>Pseudomonadota</taxon>
        <taxon>Gammaproteobacteria</taxon>
        <taxon>Pseudomonadales</taxon>
        <taxon>Marinobacteraceae</taxon>
        <taxon>Marinobacter</taxon>
    </lineage>
</organism>
<dbReference type="EMBL" id="LOCO01000029">
    <property type="protein sequence ID" value="KXO06796.1"/>
    <property type="molecule type" value="Genomic_DNA"/>
</dbReference>
<dbReference type="Gene3D" id="1.10.1220.160">
    <property type="entry name" value="DNA sulphur modification protein DndE"/>
    <property type="match status" value="1"/>
</dbReference>
<accession>A0A137S2X9</accession>
<protein>
    <recommendedName>
        <fullName evidence="3">DNA sulfur modification protein DndE</fullName>
    </recommendedName>
</protein>
<dbReference type="AlphaFoldDB" id="A0A137S2X9"/>
<dbReference type="Pfam" id="PF08870">
    <property type="entry name" value="DndE"/>
    <property type="match status" value="1"/>
</dbReference>
<dbReference type="InterPro" id="IPR038472">
    <property type="entry name" value="DndE_sf"/>
</dbReference>
<sequence length="117" mass="13352">MFPTRIQLSKQTWDRLQFLQTKTRLTPNVLARIAIALALRDTQTAIINESKPDQLHVINRDVLFGGQEKAYEALIRQLCSEQKIDADPQSIVRSLIDSGLHKMGHTKTTSDLKFFFA</sequence>
<gene>
    <name evidence="1" type="ORF">J122_3717</name>
</gene>